<dbReference type="EC" id="5.6.2.4" evidence="12"/>
<keyword evidence="10" id="KW-0413">Isomerase</keyword>
<dbReference type="EMBL" id="PVTT01000002">
    <property type="protein sequence ID" value="PRY93164.1"/>
    <property type="molecule type" value="Genomic_DNA"/>
</dbReference>
<dbReference type="InterPro" id="IPR000212">
    <property type="entry name" value="DNA_helicase_UvrD/REP"/>
</dbReference>
<keyword evidence="2 15" id="KW-0547">Nucleotide-binding</keyword>
<dbReference type="PROSITE" id="PS51198">
    <property type="entry name" value="UVRD_HELICASE_ATP_BIND"/>
    <property type="match status" value="1"/>
</dbReference>
<evidence type="ECO:0000259" key="17">
    <source>
        <dbReference type="PROSITE" id="PS51198"/>
    </source>
</evidence>
<evidence type="ECO:0000256" key="10">
    <source>
        <dbReference type="ARBA" id="ARBA00023235"/>
    </source>
</evidence>
<dbReference type="InterPro" id="IPR014016">
    <property type="entry name" value="UvrD-like_ATP-bd"/>
</dbReference>
<feature type="region of interest" description="Disordered" evidence="16">
    <location>
        <begin position="887"/>
        <end position="955"/>
    </location>
</feature>
<evidence type="ECO:0000256" key="16">
    <source>
        <dbReference type="SAM" id="MobiDB-lite"/>
    </source>
</evidence>
<evidence type="ECO:0000256" key="5">
    <source>
        <dbReference type="ARBA" id="ARBA00022806"/>
    </source>
</evidence>
<evidence type="ECO:0000313" key="19">
    <source>
        <dbReference type="EMBL" id="PRY93164.1"/>
    </source>
</evidence>
<feature type="domain" description="UvrD-like helicase C-terminal" evidence="18">
    <location>
        <begin position="495"/>
        <end position="782"/>
    </location>
</feature>
<dbReference type="RefSeq" id="WP_106161566.1">
    <property type="nucleotide sequence ID" value="NZ_PVTT01000002.1"/>
</dbReference>
<feature type="binding site" evidence="15">
    <location>
        <begin position="32"/>
        <end position="39"/>
    </location>
    <ligand>
        <name>ATP</name>
        <dbReference type="ChEBI" id="CHEBI:30616"/>
    </ligand>
</feature>
<evidence type="ECO:0000256" key="13">
    <source>
        <dbReference type="ARBA" id="ARBA00034923"/>
    </source>
</evidence>
<evidence type="ECO:0000256" key="15">
    <source>
        <dbReference type="PROSITE-ProRule" id="PRU00560"/>
    </source>
</evidence>
<keyword evidence="8" id="KW-0238">DNA-binding</keyword>
<keyword evidence="9" id="KW-0234">DNA repair</keyword>
<evidence type="ECO:0000256" key="11">
    <source>
        <dbReference type="ARBA" id="ARBA00034617"/>
    </source>
</evidence>
<dbReference type="GO" id="GO:0005829">
    <property type="term" value="C:cytosol"/>
    <property type="evidence" value="ECO:0007669"/>
    <property type="project" value="TreeGrafter"/>
</dbReference>
<evidence type="ECO:0000256" key="2">
    <source>
        <dbReference type="ARBA" id="ARBA00022741"/>
    </source>
</evidence>
<accession>A0A2T0X2T0</accession>
<dbReference type="InterPro" id="IPR014151">
    <property type="entry name" value="DNA_helicase_AddA"/>
</dbReference>
<dbReference type="Pfam" id="PF13361">
    <property type="entry name" value="UvrD_C"/>
    <property type="match status" value="1"/>
</dbReference>
<comment type="catalytic activity">
    <reaction evidence="14">
        <text>ATP + H2O = ADP + phosphate + H(+)</text>
        <dbReference type="Rhea" id="RHEA:13065"/>
        <dbReference type="ChEBI" id="CHEBI:15377"/>
        <dbReference type="ChEBI" id="CHEBI:15378"/>
        <dbReference type="ChEBI" id="CHEBI:30616"/>
        <dbReference type="ChEBI" id="CHEBI:43474"/>
        <dbReference type="ChEBI" id="CHEBI:456216"/>
        <dbReference type="EC" id="5.6.2.4"/>
    </reaction>
</comment>
<gene>
    <name evidence="19" type="ORF">BCF33_2030</name>
</gene>
<keyword evidence="7 15" id="KW-0067">ATP-binding</keyword>
<dbReference type="GO" id="GO:0043138">
    <property type="term" value="F:3'-5' DNA helicase activity"/>
    <property type="evidence" value="ECO:0007669"/>
    <property type="project" value="UniProtKB-EC"/>
</dbReference>
<evidence type="ECO:0000256" key="8">
    <source>
        <dbReference type="ARBA" id="ARBA00023125"/>
    </source>
</evidence>
<keyword evidence="6" id="KW-0269">Exonuclease</keyword>
<dbReference type="Gene3D" id="3.90.320.10">
    <property type="match status" value="1"/>
</dbReference>
<dbReference type="GO" id="GO:0000725">
    <property type="term" value="P:recombinational repair"/>
    <property type="evidence" value="ECO:0007669"/>
    <property type="project" value="TreeGrafter"/>
</dbReference>
<keyword evidence="20" id="KW-1185">Reference proteome</keyword>
<dbReference type="GO" id="GO:0033202">
    <property type="term" value="C:DNA helicase complex"/>
    <property type="evidence" value="ECO:0007669"/>
    <property type="project" value="TreeGrafter"/>
</dbReference>
<dbReference type="Pfam" id="PF00580">
    <property type="entry name" value="UvrD-helicase"/>
    <property type="match status" value="1"/>
</dbReference>
<protein>
    <recommendedName>
        <fullName evidence="12">DNA 3'-5' helicase</fullName>
        <ecNumber evidence="12">5.6.2.4</ecNumber>
    </recommendedName>
    <alternativeName>
        <fullName evidence="13">DNA 3'-5' helicase II</fullName>
    </alternativeName>
</protein>
<evidence type="ECO:0000256" key="9">
    <source>
        <dbReference type="ARBA" id="ARBA00023204"/>
    </source>
</evidence>
<proteinExistence type="predicted"/>
<dbReference type="InterPro" id="IPR014017">
    <property type="entry name" value="DNA_helicase_UvrD-like_C"/>
</dbReference>
<dbReference type="GO" id="GO:0003677">
    <property type="term" value="F:DNA binding"/>
    <property type="evidence" value="ECO:0007669"/>
    <property type="project" value="UniProtKB-KW"/>
</dbReference>
<evidence type="ECO:0000256" key="4">
    <source>
        <dbReference type="ARBA" id="ARBA00022801"/>
    </source>
</evidence>
<feature type="compositionally biased region" description="Pro residues" evidence="16">
    <location>
        <begin position="909"/>
        <end position="918"/>
    </location>
</feature>
<dbReference type="GO" id="GO:0004527">
    <property type="term" value="F:exonuclease activity"/>
    <property type="evidence" value="ECO:0007669"/>
    <property type="project" value="UniProtKB-KW"/>
</dbReference>
<comment type="catalytic activity">
    <reaction evidence="11">
        <text>Couples ATP hydrolysis with the unwinding of duplex DNA by translocating in the 3'-5' direction.</text>
        <dbReference type="EC" id="5.6.2.4"/>
    </reaction>
</comment>
<comment type="caution">
    <text evidence="19">The sequence shown here is derived from an EMBL/GenBank/DDBJ whole genome shotgun (WGS) entry which is preliminary data.</text>
</comment>
<keyword evidence="3" id="KW-0227">DNA damage</keyword>
<evidence type="ECO:0000256" key="12">
    <source>
        <dbReference type="ARBA" id="ARBA00034808"/>
    </source>
</evidence>
<dbReference type="Gene3D" id="1.10.486.10">
    <property type="entry name" value="PCRA, domain 4"/>
    <property type="match status" value="1"/>
</dbReference>
<dbReference type="OrthoDB" id="9810135at2"/>
<dbReference type="PANTHER" id="PTHR11070:SF2">
    <property type="entry name" value="ATP-DEPENDENT DNA HELICASE SRS2"/>
    <property type="match status" value="1"/>
</dbReference>
<dbReference type="InterPro" id="IPR027417">
    <property type="entry name" value="P-loop_NTPase"/>
</dbReference>
<evidence type="ECO:0000259" key="18">
    <source>
        <dbReference type="PROSITE" id="PS51217"/>
    </source>
</evidence>
<evidence type="ECO:0000256" key="3">
    <source>
        <dbReference type="ARBA" id="ARBA00022763"/>
    </source>
</evidence>
<dbReference type="PROSITE" id="PS51217">
    <property type="entry name" value="UVRD_HELICASE_CTER"/>
    <property type="match status" value="1"/>
</dbReference>
<evidence type="ECO:0000256" key="7">
    <source>
        <dbReference type="ARBA" id="ARBA00022840"/>
    </source>
</evidence>
<dbReference type="InterPro" id="IPR011335">
    <property type="entry name" value="Restrct_endonuc-II-like"/>
</dbReference>
<dbReference type="InterPro" id="IPR038726">
    <property type="entry name" value="PDDEXK_AddAB-type"/>
</dbReference>
<evidence type="ECO:0000313" key="20">
    <source>
        <dbReference type="Proteomes" id="UP000238801"/>
    </source>
</evidence>
<evidence type="ECO:0000256" key="14">
    <source>
        <dbReference type="ARBA" id="ARBA00048988"/>
    </source>
</evidence>
<keyword evidence="4 15" id="KW-0378">Hydrolase</keyword>
<dbReference type="InterPro" id="IPR011604">
    <property type="entry name" value="PDDEXK-like_dom_sf"/>
</dbReference>
<reference evidence="19 20" key="1">
    <citation type="submission" date="2018-03" db="EMBL/GenBank/DDBJ databases">
        <title>Genomic Encyclopedia of Archaeal and Bacterial Type Strains, Phase II (KMG-II): from individual species to whole genera.</title>
        <authorList>
            <person name="Goeker M."/>
        </authorList>
    </citation>
    <scope>NUCLEOTIDE SEQUENCE [LARGE SCALE GENOMIC DNA]</scope>
    <source>
        <strain evidence="19 20">DSM 29318</strain>
    </source>
</reference>
<name>A0A2T0X2T0_9RHOB</name>
<keyword evidence="5 15" id="KW-0347">Helicase</keyword>
<evidence type="ECO:0000256" key="6">
    <source>
        <dbReference type="ARBA" id="ARBA00022839"/>
    </source>
</evidence>
<sequence length="1129" mass="120388">MSAPLVPAGGVDDATEAQRRAADPAASAWVSANAGSGKTKVLTDRVARLLLTGVQPQRILCLTFTKAAAAEMQNRLFDRLGTWAMMPDAELVPAMEALGAPDIDRAILLRRARTLFGRAIETPGGLKIQTIHSLCASLLRRFPLEAGVSPAFEEMDERQAEEMAERVLDAMAREPEGAEAIGGAARLTGGPMRELALEVAKGRDRFEEAPEVPLDAWLGLEGAPEDLSATLLEGGEADLVRAAIPFFDAGSKTDMADADKLRAAPPFGPEGVLGWIDLLTYGPETKRPGAPKLDRFPTKGTRGKPGFPLAEWDAFKERAAEVAALARARTVARNAHALRRFAKAFLAGWDAAKLRAGLLDFDDLIRRTRALMRGPAAAWVLYRMDGGIDHVLVDEAQDTAPMQWDVIEALTEEFTAGEGARSGGEGGRSLFVVGDPKQSIYGFQGAEPGGFEARADAFERRFAAAGKPFRRVELLHSFRSSDAVLGAVDAVLSGAPGVGETRHLAFREAMPGRVDIWPAVEPAEAASPESFRDPIDALPEDAADVRLAAKVVEGVERMIREGAPVATKGAVRPVRPGDVLILLRSRGVLFQEIIRGLKQRDARTGGLLPVAGADRLRVLEELAVRDLVSLLAFLSLEEDDLALAEVLRSPLCGLSEGHLFALAHARPGTLWEALRRAEGRHGEVVAMLRDLRAQTGFLRPFELLERALVRHGGRRRLVARLGREAEEGIDALLGLALDYEARAVPSLTGFVSWVREDASEIKRVMDEGGGAIRVMTVHGAKGLEAPVVIVPQTAKPVSRAAPQAPEVLATPAGPIWRGSKAVAPAPVRALIEASVEEGWEEHRRLLYVAMTRAESWLIVAGAGEMKDRDLAWFAAVEDRLEDRAERIETPTGTGLRVERGRMEAAGPGPEAPAIPAPPDGWSLPALSGARTDPGPVSPSGLGGAKTLPGEAADPGALARGTHLHLLLEHLPRHPGLPDMEVARDLLLAAEPPAREEDLPLLVAEARTVLDAPRLAPLFAPGTRAEVTLAGDLPGLGPALGAVDRIVPGEGEVLIVDYKSNRLPAAAPEAVPEGLLRQLGAYAALAAPVFPSRKVRTAILWTADATLTEVPPALREAALARAAAEMRGAD</sequence>
<dbReference type="PANTHER" id="PTHR11070">
    <property type="entry name" value="UVRD / RECB / PCRA DNA HELICASE FAMILY MEMBER"/>
    <property type="match status" value="1"/>
</dbReference>
<dbReference type="SUPFAM" id="SSF52980">
    <property type="entry name" value="Restriction endonuclease-like"/>
    <property type="match status" value="1"/>
</dbReference>
<dbReference type="AlphaFoldDB" id="A0A2T0X2T0"/>
<dbReference type="Gene3D" id="3.40.50.300">
    <property type="entry name" value="P-loop containing nucleotide triphosphate hydrolases"/>
    <property type="match status" value="4"/>
</dbReference>
<organism evidence="19 20">
    <name type="scientific">Hasllibacter halocynthiae</name>
    <dbReference type="NCBI Taxonomy" id="595589"/>
    <lineage>
        <taxon>Bacteria</taxon>
        <taxon>Pseudomonadati</taxon>
        <taxon>Pseudomonadota</taxon>
        <taxon>Alphaproteobacteria</taxon>
        <taxon>Rhodobacterales</taxon>
        <taxon>Roseobacteraceae</taxon>
        <taxon>Hasllibacter</taxon>
    </lineage>
</organism>
<dbReference type="NCBIfam" id="TIGR02784">
    <property type="entry name" value="addA_alphas"/>
    <property type="match status" value="1"/>
</dbReference>
<dbReference type="GO" id="GO:0005524">
    <property type="term" value="F:ATP binding"/>
    <property type="evidence" value="ECO:0007669"/>
    <property type="project" value="UniProtKB-UniRule"/>
</dbReference>
<keyword evidence="1" id="KW-0540">Nuclease</keyword>
<evidence type="ECO:0000256" key="1">
    <source>
        <dbReference type="ARBA" id="ARBA00022722"/>
    </source>
</evidence>
<dbReference type="Proteomes" id="UP000238801">
    <property type="component" value="Unassembled WGS sequence"/>
</dbReference>
<dbReference type="SUPFAM" id="SSF52540">
    <property type="entry name" value="P-loop containing nucleoside triphosphate hydrolases"/>
    <property type="match status" value="1"/>
</dbReference>
<dbReference type="Pfam" id="PF12705">
    <property type="entry name" value="PDDEXK_1"/>
    <property type="match status" value="1"/>
</dbReference>
<feature type="domain" description="UvrD-like helicase ATP-binding" evidence="17">
    <location>
        <begin position="11"/>
        <end position="481"/>
    </location>
</feature>